<accession>A0A0G2YC68</accession>
<organism evidence="1 2">
    <name type="scientific">Acanthamoeba polyphaga mimivirus Kroon</name>
    <dbReference type="NCBI Taxonomy" id="3069720"/>
    <lineage>
        <taxon>Viruses</taxon>
        <taxon>Varidnaviria</taxon>
        <taxon>Bamfordvirae</taxon>
        <taxon>Nucleocytoviricota</taxon>
        <taxon>Megaviricetes</taxon>
        <taxon>Imitervirales</taxon>
        <taxon>Mimiviridae</taxon>
        <taxon>Megamimivirinae</taxon>
        <taxon>Mimivirus</taxon>
        <taxon>Mimivirus lagoaense</taxon>
    </lineage>
</organism>
<dbReference type="Proteomes" id="UP000240461">
    <property type="component" value="Segment"/>
</dbReference>
<reference evidence="1 2" key="1">
    <citation type="submission" date="2014-10" db="EMBL/GenBank/DDBJ databases">
        <title>Pan-genome analysis of Brazilian lineage A amoebal mimiviruses.</title>
        <authorList>
            <person name="Assis F.L."/>
            <person name="Abrahao J.S."/>
            <person name="Kroon E.G."/>
            <person name="Dornas F.P."/>
            <person name="Andrade K.R."/>
            <person name="Borato P.V.M."/>
            <person name="Pilotto M.R."/>
            <person name="Benamar S."/>
            <person name="LaScola B."/>
            <person name="Colson P."/>
        </authorList>
    </citation>
    <scope>NUCLEOTIDE SEQUENCE [LARGE SCALE GENOMIC DNA]</scope>
    <source>
        <strain evidence="1 2">Kroon</strain>
    </source>
</reference>
<proteinExistence type="predicted"/>
<dbReference type="KEGG" id="vg:80514454"/>
<evidence type="ECO:0000313" key="2">
    <source>
        <dbReference type="Proteomes" id="UP000240461"/>
    </source>
</evidence>
<name>A0A0G2YC68_9VIRU</name>
<sequence>MSGPSFDITEAKKELRNGYADYICGRVIKADIYSDDTVDPRMYDRDNGQGAFKRVVDSLQSESKK</sequence>
<protein>
    <submittedName>
        <fullName evidence="1">Uncharacterized protein</fullName>
    </submittedName>
</protein>
<dbReference type="EMBL" id="KM982402">
    <property type="protein sequence ID" value="AKI80656.1"/>
    <property type="molecule type" value="Genomic_DNA"/>
</dbReference>
<keyword evidence="2" id="KW-1185">Reference proteome</keyword>
<evidence type="ECO:0000313" key="1">
    <source>
        <dbReference type="EMBL" id="AKI80656.1"/>
    </source>
</evidence>